<feature type="repeat" description="TPR" evidence="5">
    <location>
        <begin position="354"/>
        <end position="387"/>
    </location>
</feature>
<feature type="repeat" description="TPR" evidence="5">
    <location>
        <begin position="320"/>
        <end position="353"/>
    </location>
</feature>
<organism evidence="8 9">
    <name type="scientific">Desulfomarina profundi</name>
    <dbReference type="NCBI Taxonomy" id="2772557"/>
    <lineage>
        <taxon>Bacteria</taxon>
        <taxon>Pseudomonadati</taxon>
        <taxon>Thermodesulfobacteriota</taxon>
        <taxon>Desulfobulbia</taxon>
        <taxon>Desulfobulbales</taxon>
        <taxon>Desulfobulbaceae</taxon>
        <taxon>Desulfomarina</taxon>
    </lineage>
</organism>
<evidence type="ECO:0000313" key="8">
    <source>
        <dbReference type="EMBL" id="BCL60563.1"/>
    </source>
</evidence>
<dbReference type="Pfam" id="PF13432">
    <property type="entry name" value="TPR_16"/>
    <property type="match status" value="1"/>
</dbReference>
<dbReference type="Pfam" id="PF13424">
    <property type="entry name" value="TPR_12"/>
    <property type="match status" value="1"/>
</dbReference>
<evidence type="ECO:0000256" key="5">
    <source>
        <dbReference type="PROSITE-ProRule" id="PRU00339"/>
    </source>
</evidence>
<dbReference type="Proteomes" id="UP000826725">
    <property type="component" value="Chromosome"/>
</dbReference>
<dbReference type="KEGG" id="dbk:DGMP_12560"/>
<dbReference type="PROSITE" id="PS50293">
    <property type="entry name" value="TPR_REGION"/>
    <property type="match status" value="1"/>
</dbReference>
<keyword evidence="9" id="KW-1185">Reference proteome</keyword>
<dbReference type="InterPro" id="IPR019734">
    <property type="entry name" value="TPR_rpt"/>
</dbReference>
<feature type="repeat" description="TPR" evidence="5">
    <location>
        <begin position="158"/>
        <end position="191"/>
    </location>
</feature>
<gene>
    <name evidence="8" type="ORF">DGMP_12560</name>
</gene>
<protein>
    <recommendedName>
        <fullName evidence="7">O-GlcNAc transferase C-terminal domain-containing protein</fullName>
    </recommendedName>
</protein>
<dbReference type="RefSeq" id="WP_228856680.1">
    <property type="nucleotide sequence ID" value="NZ_AP024086.1"/>
</dbReference>
<evidence type="ECO:0000256" key="6">
    <source>
        <dbReference type="SAM" id="Coils"/>
    </source>
</evidence>
<evidence type="ECO:0000256" key="1">
    <source>
        <dbReference type="ARBA" id="ARBA00004922"/>
    </source>
</evidence>
<dbReference type="PROSITE" id="PS50005">
    <property type="entry name" value="TPR"/>
    <property type="match status" value="7"/>
</dbReference>
<feature type="domain" description="O-GlcNAc transferase C-terminal" evidence="7">
    <location>
        <begin position="608"/>
        <end position="751"/>
    </location>
</feature>
<dbReference type="Pfam" id="PF13844">
    <property type="entry name" value="Glyco_transf_41"/>
    <property type="match status" value="2"/>
</dbReference>
<dbReference type="GO" id="GO:0097363">
    <property type="term" value="F:protein O-acetylglucosaminyltransferase activity"/>
    <property type="evidence" value="ECO:0007669"/>
    <property type="project" value="TreeGrafter"/>
</dbReference>
<name>A0A8D5FKB1_9BACT</name>
<evidence type="ECO:0000256" key="2">
    <source>
        <dbReference type="ARBA" id="ARBA00022679"/>
    </source>
</evidence>
<sequence>MDIGLDCFPHNSGTTLFEHLYMGIPYITLKDRPSVGRLGCAILAGVGHPEWAAENEEEYIEKAVQLTGNLDRLSRIRSGLRKEMENSPLMDEVGFTAKVENAYIHMFDKWYSRKNNAKSEINTLEDQFRTAEEFFAENEYDLAGNIYMDILKNAPDNPHAHYRLGSLAVVLGQPETALPYFQKAVDLAPEQGQYWLSYIDALDECGNSETAMELLEMAVQAGLSDNSISDLRQKIAGNFSGPSVEDKKFEIDPDEEKQLITLFQQEKYAECEDYARTLLKRCPEYPLGCKALGLALHGEKKSEEAIPVLQKAISLAPKDLELYHLLAEIYIRAGQLTKAEECYLDSLRHLPQAAESWFGLAIVQAEQDRNEMAKSSYLKSLELNPNLTDAYVNLGNLFQREGDSTKAEECFIKAQHIACDYAAPFFNHANLMREQGHLNEAEKLYLKTIEIDPNHLQAYSNLGITLQLRGRLQDAEKWYEKALHIRPDFIEALINSGACLKEQGYYRKSENRYKSALKIQPDFTLCLSNLGSVLKEQGKIEEAEFYLRKAVELNPDFSEAHSNLLFLLNYHPDKTPEEIFAEYHRYNQKFGTPRDPVQPAPLRTRRDLKKHPLKLGYVSPQFKRHSTLHFLEPLLANHDRDTFEIFAYAEQTEEDEYSKRYRSYIDHWIPTVNLNDDQLAARIRNDEIDILIDIAGHTAHNRLLMFTRKPAPVSLHWLDFGYTTGLTAIDYYVADEAIVPTGTDHLFSEKIWRVEPPVLLTDLLKRWEKSVYYRHWKTSISPLEPLPVPYVLIIEQLMPGPKFSGR</sequence>
<keyword evidence="3" id="KW-0677">Repeat</keyword>
<dbReference type="Pfam" id="PF00515">
    <property type="entry name" value="TPR_1"/>
    <property type="match status" value="1"/>
</dbReference>
<dbReference type="Pfam" id="PF13431">
    <property type="entry name" value="TPR_17"/>
    <property type="match status" value="1"/>
</dbReference>
<feature type="coiled-coil region" evidence="6">
    <location>
        <begin position="107"/>
        <end position="134"/>
    </location>
</feature>
<proteinExistence type="predicted"/>
<dbReference type="AlphaFoldDB" id="A0A8D5FKB1"/>
<comment type="pathway">
    <text evidence="1">Protein modification; protein glycosylation.</text>
</comment>
<evidence type="ECO:0000256" key="3">
    <source>
        <dbReference type="ARBA" id="ARBA00022737"/>
    </source>
</evidence>
<feature type="repeat" description="TPR" evidence="5">
    <location>
        <begin position="456"/>
        <end position="489"/>
    </location>
</feature>
<keyword evidence="4 5" id="KW-0802">TPR repeat</keyword>
<feature type="domain" description="O-GlcNAc transferase C-terminal" evidence="7">
    <location>
        <begin position="2"/>
        <end position="96"/>
    </location>
</feature>
<feature type="repeat" description="TPR" evidence="5">
    <location>
        <begin position="490"/>
        <end position="523"/>
    </location>
</feature>
<dbReference type="Pfam" id="PF14559">
    <property type="entry name" value="TPR_19"/>
    <property type="match status" value="1"/>
</dbReference>
<keyword evidence="2" id="KW-0808">Transferase</keyword>
<dbReference type="PANTHER" id="PTHR44366">
    <property type="entry name" value="UDP-N-ACETYLGLUCOSAMINE--PEPTIDE N-ACETYLGLUCOSAMINYLTRANSFERASE 110 KDA SUBUNIT"/>
    <property type="match status" value="1"/>
</dbReference>
<dbReference type="GO" id="GO:0006493">
    <property type="term" value="P:protein O-linked glycosylation"/>
    <property type="evidence" value="ECO:0007669"/>
    <property type="project" value="InterPro"/>
</dbReference>
<dbReference type="InterPro" id="IPR037919">
    <property type="entry name" value="OGT"/>
</dbReference>
<evidence type="ECO:0000256" key="4">
    <source>
        <dbReference type="ARBA" id="ARBA00022803"/>
    </source>
</evidence>
<dbReference type="PANTHER" id="PTHR44366:SF1">
    <property type="entry name" value="UDP-N-ACETYLGLUCOSAMINE--PEPTIDE N-ACETYLGLUCOSAMINYLTRANSFERASE 110 KDA SUBUNIT"/>
    <property type="match status" value="1"/>
</dbReference>
<evidence type="ECO:0000259" key="7">
    <source>
        <dbReference type="Pfam" id="PF13844"/>
    </source>
</evidence>
<evidence type="ECO:0000313" key="9">
    <source>
        <dbReference type="Proteomes" id="UP000826725"/>
    </source>
</evidence>
<feature type="repeat" description="TPR" evidence="5">
    <location>
        <begin position="422"/>
        <end position="455"/>
    </location>
</feature>
<keyword evidence="6" id="KW-0175">Coiled coil</keyword>
<feature type="repeat" description="TPR" evidence="5">
    <location>
        <begin position="524"/>
        <end position="557"/>
    </location>
</feature>
<accession>A0A8D5FKB1</accession>
<reference evidence="8" key="1">
    <citation type="submission" date="2020-09" db="EMBL/GenBank/DDBJ databases">
        <title>Desulfogranum mesoprofundum gen. nov., sp. nov., a novel mesophilic, sulfate-reducing chemolithoautotroph isolated from a deep-sea hydrothermal vent chimney in the Suiyo Seamount.</title>
        <authorList>
            <person name="Hashimoto Y."/>
            <person name="Nakagawa S."/>
        </authorList>
    </citation>
    <scope>NUCLEOTIDE SEQUENCE</scope>
    <source>
        <strain evidence="8">KT2</strain>
    </source>
</reference>
<dbReference type="EMBL" id="AP024086">
    <property type="protein sequence ID" value="BCL60563.1"/>
    <property type="molecule type" value="Genomic_DNA"/>
</dbReference>
<dbReference type="SMART" id="SM00028">
    <property type="entry name" value="TPR"/>
    <property type="match status" value="9"/>
</dbReference>
<dbReference type="InterPro" id="IPR029489">
    <property type="entry name" value="OGT/SEC/SPY_C"/>
</dbReference>